<evidence type="ECO:0000313" key="5">
    <source>
        <dbReference type="EMBL" id="TJW12234.1"/>
    </source>
</evidence>
<dbReference type="PANTHER" id="PTHR43479">
    <property type="entry name" value="ACREF/ENVCD OPERON REPRESSOR-RELATED"/>
    <property type="match status" value="1"/>
</dbReference>
<dbReference type="Pfam" id="PF00440">
    <property type="entry name" value="TetR_N"/>
    <property type="match status" value="1"/>
</dbReference>
<dbReference type="PANTHER" id="PTHR43479:SF7">
    <property type="entry name" value="TETR-FAMILY TRANSCRIPTIONAL REGULATOR"/>
    <property type="match status" value="1"/>
</dbReference>
<dbReference type="RefSeq" id="WP_123184613.1">
    <property type="nucleotide sequence ID" value="NZ_JACHYA010000001.1"/>
</dbReference>
<dbReference type="Proteomes" id="UP000309454">
    <property type="component" value="Unassembled WGS sequence"/>
</dbReference>
<name>A0A3N0ADR2_9ACTN</name>
<organism evidence="4 7">
    <name type="scientific">Parvibacter caecicola</name>
    <dbReference type="NCBI Taxonomy" id="747645"/>
    <lineage>
        <taxon>Bacteria</taxon>
        <taxon>Bacillati</taxon>
        <taxon>Actinomycetota</taxon>
        <taxon>Coriobacteriia</taxon>
        <taxon>Coriobacteriales</taxon>
        <taxon>Coriobacteriaceae</taxon>
        <taxon>Parvibacter</taxon>
    </lineage>
</organism>
<evidence type="ECO:0000256" key="1">
    <source>
        <dbReference type="ARBA" id="ARBA00023125"/>
    </source>
</evidence>
<accession>A0A3N0ADR2</accession>
<evidence type="ECO:0000313" key="4">
    <source>
        <dbReference type="EMBL" id="MBB3170550.1"/>
    </source>
</evidence>
<keyword evidence="1 2" id="KW-0238">DNA-binding</keyword>
<reference evidence="5 6" key="1">
    <citation type="submission" date="2019-04" db="EMBL/GenBank/DDBJ databases">
        <title>Microbes associate with the intestines of laboratory mice.</title>
        <authorList>
            <person name="Navarre W."/>
            <person name="Wong E."/>
            <person name="Huang K.C."/>
            <person name="Tropini C."/>
            <person name="Ng K."/>
            <person name="Yu B."/>
        </authorList>
    </citation>
    <scope>NUCLEOTIDE SEQUENCE [LARGE SCALE GENOMIC DNA]</scope>
    <source>
        <strain evidence="5 6">NM48_B13</strain>
    </source>
</reference>
<reference evidence="4 7" key="2">
    <citation type="submission" date="2020-08" db="EMBL/GenBank/DDBJ databases">
        <title>Sequencing the genomes of 1000 actinobacteria strains.</title>
        <authorList>
            <person name="Klenk H.-P."/>
        </authorList>
    </citation>
    <scope>NUCLEOTIDE SEQUENCE [LARGE SCALE GENOMIC DNA]</scope>
    <source>
        <strain evidence="4 7">DSM 22242</strain>
    </source>
</reference>
<evidence type="ECO:0000313" key="6">
    <source>
        <dbReference type="Proteomes" id="UP000309454"/>
    </source>
</evidence>
<dbReference type="EMBL" id="JACHYA010000001">
    <property type="protein sequence ID" value="MBB3170550.1"/>
    <property type="molecule type" value="Genomic_DNA"/>
</dbReference>
<comment type="caution">
    <text evidence="4">The sequence shown here is derived from an EMBL/GenBank/DDBJ whole genome shotgun (WGS) entry which is preliminary data.</text>
</comment>
<dbReference type="InterPro" id="IPR050624">
    <property type="entry name" value="HTH-type_Tx_Regulator"/>
</dbReference>
<dbReference type="GO" id="GO:0003677">
    <property type="term" value="F:DNA binding"/>
    <property type="evidence" value="ECO:0007669"/>
    <property type="project" value="UniProtKB-UniRule"/>
</dbReference>
<evidence type="ECO:0000256" key="2">
    <source>
        <dbReference type="PROSITE-ProRule" id="PRU00335"/>
    </source>
</evidence>
<feature type="DNA-binding region" description="H-T-H motif" evidence="2">
    <location>
        <begin position="36"/>
        <end position="55"/>
    </location>
</feature>
<dbReference type="Gene3D" id="1.10.357.10">
    <property type="entry name" value="Tetracycline Repressor, domain 2"/>
    <property type="match status" value="1"/>
</dbReference>
<protein>
    <submittedName>
        <fullName evidence="4 5">AcrR family transcriptional regulator</fullName>
    </submittedName>
</protein>
<dbReference type="InterPro" id="IPR009057">
    <property type="entry name" value="Homeodomain-like_sf"/>
</dbReference>
<feature type="domain" description="HTH tetR-type" evidence="3">
    <location>
        <begin position="13"/>
        <end position="73"/>
    </location>
</feature>
<dbReference type="SUPFAM" id="SSF46689">
    <property type="entry name" value="Homeodomain-like"/>
    <property type="match status" value="1"/>
</dbReference>
<evidence type="ECO:0000259" key="3">
    <source>
        <dbReference type="PROSITE" id="PS50977"/>
    </source>
</evidence>
<proteinExistence type="predicted"/>
<dbReference type="EMBL" id="SSTM01000001">
    <property type="protein sequence ID" value="TJW12234.1"/>
    <property type="molecule type" value="Genomic_DNA"/>
</dbReference>
<dbReference type="Proteomes" id="UP000530850">
    <property type="component" value="Unassembled WGS sequence"/>
</dbReference>
<dbReference type="OrthoDB" id="3193022at2"/>
<sequence length="196" mass="22239">MEKAVKKLDRRVVKTRRAIREAFRRKLEQGPLKAITVSGLASEADIDRKTFYLHFSSIDDLVDAEVRELLEHLVAAALRSSGQPGDVIDLRRVLLAFRDLTEEDPVIYERLLNSVPMEAIIDMVQPAIFEELHGSEADDPERALAAEYLARYYLGGVFSVFLHWFKYDQDTPLEQLIATVEQQAGGALAFRPVVLR</sequence>
<dbReference type="InterPro" id="IPR001647">
    <property type="entry name" value="HTH_TetR"/>
</dbReference>
<dbReference type="PROSITE" id="PS50977">
    <property type="entry name" value="HTH_TETR_2"/>
    <property type="match status" value="1"/>
</dbReference>
<dbReference type="AlphaFoldDB" id="A0A3N0ADR2"/>
<keyword evidence="6" id="KW-1185">Reference proteome</keyword>
<evidence type="ECO:0000313" key="7">
    <source>
        <dbReference type="Proteomes" id="UP000530850"/>
    </source>
</evidence>
<dbReference type="GeneID" id="93355924"/>
<gene>
    <name evidence="5" type="ORF">E5982_01110</name>
    <name evidence="4" type="ORF">FHR31_000330</name>
</gene>